<reference evidence="3" key="1">
    <citation type="journal article" date="2015" name="Nat. Genet.">
        <title>The genome and transcriptome of the zoonotic hookworm Ancylostoma ceylanicum identify infection-specific gene families.</title>
        <authorList>
            <person name="Schwarz E.M."/>
            <person name="Hu Y."/>
            <person name="Antoshechkin I."/>
            <person name="Miller M.M."/>
            <person name="Sternberg P.W."/>
            <person name="Aroian R.V."/>
        </authorList>
    </citation>
    <scope>NUCLEOTIDE SEQUENCE</scope>
    <source>
        <strain evidence="3">HY135</strain>
    </source>
</reference>
<protein>
    <submittedName>
        <fullName evidence="2">Uncharacterized protein</fullName>
    </submittedName>
</protein>
<organism evidence="2 3">
    <name type="scientific">Ancylostoma ceylanicum</name>
    <dbReference type="NCBI Taxonomy" id="53326"/>
    <lineage>
        <taxon>Eukaryota</taxon>
        <taxon>Metazoa</taxon>
        <taxon>Ecdysozoa</taxon>
        <taxon>Nematoda</taxon>
        <taxon>Chromadorea</taxon>
        <taxon>Rhabditida</taxon>
        <taxon>Rhabditina</taxon>
        <taxon>Rhabditomorpha</taxon>
        <taxon>Strongyloidea</taxon>
        <taxon>Ancylostomatidae</taxon>
        <taxon>Ancylostomatinae</taxon>
        <taxon>Ancylostoma</taxon>
    </lineage>
</organism>
<evidence type="ECO:0000256" key="1">
    <source>
        <dbReference type="SAM" id="SignalP"/>
    </source>
</evidence>
<feature type="signal peptide" evidence="1">
    <location>
        <begin position="1"/>
        <end position="20"/>
    </location>
</feature>
<evidence type="ECO:0000313" key="2">
    <source>
        <dbReference type="EMBL" id="EYC35255.1"/>
    </source>
</evidence>
<dbReference type="AlphaFoldDB" id="A0A016W6I6"/>
<proteinExistence type="predicted"/>
<feature type="chain" id="PRO_5001494201" evidence="1">
    <location>
        <begin position="21"/>
        <end position="97"/>
    </location>
</feature>
<comment type="caution">
    <text evidence="2">The sequence shown here is derived from an EMBL/GenBank/DDBJ whole genome shotgun (WGS) entry which is preliminary data.</text>
</comment>
<feature type="non-terminal residue" evidence="2">
    <location>
        <position position="97"/>
    </location>
</feature>
<keyword evidence="1" id="KW-0732">Signal</keyword>
<evidence type="ECO:0000313" key="3">
    <source>
        <dbReference type="Proteomes" id="UP000024635"/>
    </source>
</evidence>
<accession>A0A016W6I6</accession>
<keyword evidence="3" id="KW-1185">Reference proteome</keyword>
<dbReference type="EMBL" id="JARK01000698">
    <property type="protein sequence ID" value="EYC35255.1"/>
    <property type="molecule type" value="Genomic_DNA"/>
</dbReference>
<name>A0A016W6I6_9BILA</name>
<sequence>MRFAHAVIVALALQVQGCEAGFFDWISKAWMIVARGIAAFTRTVTRFFVDSATAITKGIVLFCLDPTGSIINLNKWAHEKLMELKAWGESDDWECGA</sequence>
<gene>
    <name evidence="2" type="primary">Acey_s1098.g3601</name>
    <name evidence="2" type="ORF">Y032_1098g3601</name>
</gene>
<dbReference type="Proteomes" id="UP000024635">
    <property type="component" value="Unassembled WGS sequence"/>
</dbReference>